<proteinExistence type="predicted"/>
<evidence type="ECO:0000313" key="3">
    <source>
        <dbReference type="Proteomes" id="UP000307087"/>
    </source>
</evidence>
<gene>
    <name evidence="2" type="ORF">E9934_04400</name>
</gene>
<protein>
    <submittedName>
        <fullName evidence="2">Uncharacterized protein</fullName>
    </submittedName>
</protein>
<sequence length="92" mass="9780">MTVVLLVAAGVALLVGVVVIGHRMIGSESATGTFTDGMGSFMNVFDPARERADDALRSKKTQGEMLPSPDDDHPPMTVDLARGVARLRRSRG</sequence>
<dbReference type="OrthoDB" id="3790095at2"/>
<dbReference type="Proteomes" id="UP000307087">
    <property type="component" value="Unassembled WGS sequence"/>
</dbReference>
<accession>A0A4S8NL36</accession>
<name>A0A4S8NL36_9ACTN</name>
<dbReference type="EMBL" id="STGW01000002">
    <property type="protein sequence ID" value="THV17720.1"/>
    <property type="molecule type" value="Genomic_DNA"/>
</dbReference>
<organism evidence="2 3">
    <name type="scientific">Nocardioides caeni</name>
    <dbReference type="NCBI Taxonomy" id="574700"/>
    <lineage>
        <taxon>Bacteria</taxon>
        <taxon>Bacillati</taxon>
        <taxon>Actinomycetota</taxon>
        <taxon>Actinomycetes</taxon>
        <taxon>Propionibacteriales</taxon>
        <taxon>Nocardioidaceae</taxon>
        <taxon>Nocardioides</taxon>
    </lineage>
</organism>
<dbReference type="RefSeq" id="WP_136561656.1">
    <property type="nucleotide sequence ID" value="NZ_STGW01000002.1"/>
</dbReference>
<keyword evidence="3" id="KW-1185">Reference proteome</keyword>
<reference evidence="2 3" key="1">
    <citation type="journal article" date="2009" name="Int. J. Syst. Evol. Microbiol.">
        <title>Nocardioides caeni sp. nov., isolated from wastewater.</title>
        <authorList>
            <person name="Yoon J.H."/>
            <person name="Kang S.J."/>
            <person name="Park S."/>
            <person name="Kim W."/>
            <person name="Oh T.K."/>
        </authorList>
    </citation>
    <scope>NUCLEOTIDE SEQUENCE [LARGE SCALE GENOMIC DNA]</scope>
    <source>
        <strain evidence="2 3">DSM 23134</strain>
    </source>
</reference>
<comment type="caution">
    <text evidence="2">The sequence shown here is derived from an EMBL/GenBank/DDBJ whole genome shotgun (WGS) entry which is preliminary data.</text>
</comment>
<feature type="region of interest" description="Disordered" evidence="1">
    <location>
        <begin position="55"/>
        <end position="77"/>
    </location>
</feature>
<evidence type="ECO:0000313" key="2">
    <source>
        <dbReference type="EMBL" id="THV17720.1"/>
    </source>
</evidence>
<evidence type="ECO:0000256" key="1">
    <source>
        <dbReference type="SAM" id="MobiDB-lite"/>
    </source>
</evidence>
<dbReference type="AlphaFoldDB" id="A0A4S8NL36"/>